<feature type="region of interest" description="Disordered" evidence="2">
    <location>
        <begin position="399"/>
        <end position="480"/>
    </location>
</feature>
<evidence type="ECO:0000256" key="1">
    <source>
        <dbReference type="SAM" id="Coils"/>
    </source>
</evidence>
<feature type="region of interest" description="Disordered" evidence="2">
    <location>
        <begin position="1"/>
        <end position="41"/>
    </location>
</feature>
<feature type="region of interest" description="Disordered" evidence="2">
    <location>
        <begin position="957"/>
        <end position="1050"/>
    </location>
</feature>
<feature type="region of interest" description="Disordered" evidence="2">
    <location>
        <begin position="813"/>
        <end position="833"/>
    </location>
</feature>
<evidence type="ECO:0000313" key="4">
    <source>
        <dbReference type="Proteomes" id="UP001652620"/>
    </source>
</evidence>
<dbReference type="GeneID" id="105231652"/>
<feature type="coiled-coil region" evidence="1">
    <location>
        <begin position="1164"/>
        <end position="1275"/>
    </location>
</feature>
<feature type="coiled-coil region" evidence="1">
    <location>
        <begin position="1444"/>
        <end position="1524"/>
    </location>
</feature>
<gene>
    <name evidence="5 6 7" type="primary">LOC105231652</name>
</gene>
<feature type="compositionally biased region" description="Polar residues" evidence="2">
    <location>
        <begin position="1113"/>
        <end position="1124"/>
    </location>
</feature>
<keyword evidence="1" id="KW-0175">Coiled coil</keyword>
<sequence>MADKYSKTTSSSVLVEKNDKKKATNAQATRQLPGDDACSSAHPKNVQILTKLASTLSESYQLVKQRQEKYKELSSKMGGADAPQLISYTQDGDDGSAGEWQEVKNKLKRKKKLSTSLTSVSDSVNQEKRTRIEGIQLNCRGKLHITELPTPVPQSATRTYVSAGVAQRAERWGGAKPSPSPTNTNSATHKQMNTNSGTTVPATSTNTATGAAGTTVPPPRLKRKLQENVQTIQKLNALTEQLRLEINELKSSLTTERGAVRVLRAQNEAETRKWRNEVKRLQNSLENLKKNTTLPLIGAKKATDAANENLTNASVAGTTTNYEVQRLTNEVNALKEANRALEEKKMINGDADRRKAADMRTLKDTYEIRLTQLTKSAKTEISRLLEEIKTKERNIGQLKKEIQTLQTRPQSQSEVKSRNATTNSQTTNKTTKPKKNNNNNKIKNKSTKNSVNETNASASALSKKSEDSKDIATGEAQHPNEVKNLKDIELINNSNIFIQSNINATAPTTGATKDNVETTTNANKILTHSQSNLKLQPLQNVSFNLNVNVDDEQIHNNNNLTSITNSSSSTTTPTTATTTHNAICNNLLKTTTTHNANGNNLLKTTTATIPRCAPLEVHSASAQLMKPLEEVQPIEKLAVTTTNSATVDNMCTTTTVTSTTTQTANADERHHNDRMHDDRMKDNNSDSDSALSSAPPSISPQPPPAGLDTADIWQMIRTYSTDLQKLQKDNEILMKENEHLHAELNLAKDHILDAEKSTLELNNNAALQQLMLRIKQLEEQEHQLSTEADELREQNELLEFRILELEENNDKWSLQSHATSPTTTTDKSQTVTANTAKDIWTSREDPMQMIFGKCGNGEANMSSTNAASHSQQHDEDEVNLTDPANEELRKRITQMLKKSALDSDDRHCLQQLIQLVQHLDLMAQRSEPNSLNTTTSCSSDEASSLEMVKSRISDYGSASSASSARSTHEVSSSTCSNSSNTQSPTKSAVTATSPPNGARIVATVSPYNSSPQHQAAYSNNNCNSSQLVPTNTPTDSPRKSRQAWQSNSLSESGVFVESDFLSDVSENNACTQTDFEDESAVSHAARDLCNELQKLQCTDSTRKSGVHNLPARSPNSSQYSPNLSEQKQLQYYKERLALLESKVLIYESSGDLQNKRLADRLQREILLEKELKELRDRVEFLESENLTLEEEKCEFEEAENDTRLRLQRLEVELEILSQRNVELEMSREALSAKYKDCRSECLILREDLGVSETQIRHIEEDKQKAKENLEILHNLIPAIIAYYTTVAYTHWTNNQTNGKPYQPDTLNQTYQIELCANTENKMGNVMPMVTERVNDVLPAFSGNHFEHASPIANFNCENQFYRNETPEVPNCVCQYLKEEVKCLRNQIKDLNSRHYEAMESADTHWVELERQYKDREEAYRAKECCLKAKIQKLQDCLRDDARAANEKICQLEEAESELKNCLVRVSKEHRDLLDDNEFMRCEYERLKEQLDTLKAQQKPTLDQLEQEKKRNKTLNDELSFMRKLQAETECRNLAEMESLQGQLFELKKEFLHIEVTNSELKEEVATLEQQIIKLQHNEKDLEDKTRVLQDEVKSKEEMVQKLEKRLERSEGYSLAQELSGSPSKRFKREDVKDLKTASTGLGNALRNFKECETSLPSHQQFSSVARDVKRLADSLLHGDTADDEVSITIENTKLEPQKSESPEVELAADDVNVEESLVIPEIDIKPEADENEPVEPALGQDLTIAMALMPQFVIDECLMPIFLPPKEKPTCVKQISEVPSELRMLSAEAREPTKISETFKRLSLVTSQRNRKRRIKRRVLQTRVRRIVSCFNARRPTRFHDVIDIDISQSEVLQRFDSFHSLREDPTEPHNKIDAFTETIFDKIDKETETEGIYIESKESSVQVNDDMNPERMLDCVPSQTRMFINLLKTSVIKDTLQVTQFNKNLLKRWEADKEFRDGLEILQTYSVFDTNNNEQVSAENYEHFVNAMSCLHVLEELFKPTKVPIMQQIEDQINEQLMSFHTKRMESEFYCTVYYPVKREINSENTNDYELLLSNPM</sequence>
<feature type="compositionally biased region" description="Low complexity" evidence="2">
    <location>
        <begin position="686"/>
        <end position="696"/>
    </location>
</feature>
<dbReference type="Proteomes" id="UP001652620">
    <property type="component" value="Chromosome 2"/>
</dbReference>
<feature type="coiled-coil region" evidence="1">
    <location>
        <begin position="221"/>
        <end position="291"/>
    </location>
</feature>
<evidence type="ECO:0000313" key="7">
    <source>
        <dbReference type="RefSeq" id="XP_049305490.1"/>
    </source>
</evidence>
<reference evidence="4 5" key="1">
    <citation type="submission" date="2025-05" db="UniProtKB">
        <authorList>
            <consortium name="RefSeq"/>
        </authorList>
    </citation>
    <scope>NUCLEOTIDE SEQUENCE [LARGE SCALE GENOMIC DNA]</scope>
    <source>
        <tissue evidence="5 6">Adult</tissue>
    </source>
</reference>
<feature type="compositionally biased region" description="Polar residues" evidence="2">
    <location>
        <begin position="181"/>
        <end position="195"/>
    </location>
</feature>
<feature type="compositionally biased region" description="Low complexity" evidence="2">
    <location>
        <begin position="957"/>
        <end position="985"/>
    </location>
</feature>
<dbReference type="InterPro" id="IPR031994">
    <property type="entry name" value="JAKMIP_C"/>
</dbReference>
<feature type="compositionally biased region" description="Polar residues" evidence="2">
    <location>
        <begin position="403"/>
        <end position="414"/>
    </location>
</feature>
<dbReference type="RefSeq" id="XP_049305489.1">
    <property type="nucleotide sequence ID" value="XM_049449532.1"/>
</dbReference>
<organism evidence="4 7">
    <name type="scientific">Bactrocera dorsalis</name>
    <name type="common">Oriental fruit fly</name>
    <name type="synonym">Dacus dorsalis</name>
    <dbReference type="NCBI Taxonomy" id="27457"/>
    <lineage>
        <taxon>Eukaryota</taxon>
        <taxon>Metazoa</taxon>
        <taxon>Ecdysozoa</taxon>
        <taxon>Arthropoda</taxon>
        <taxon>Hexapoda</taxon>
        <taxon>Insecta</taxon>
        <taxon>Pterygota</taxon>
        <taxon>Neoptera</taxon>
        <taxon>Endopterygota</taxon>
        <taxon>Diptera</taxon>
        <taxon>Brachycera</taxon>
        <taxon>Muscomorpha</taxon>
        <taxon>Tephritoidea</taxon>
        <taxon>Tephritidae</taxon>
        <taxon>Bactrocera</taxon>
        <taxon>Bactrocera</taxon>
    </lineage>
</organism>
<feature type="coiled-coil region" evidence="1">
    <location>
        <begin position="1550"/>
        <end position="1612"/>
    </location>
</feature>
<evidence type="ECO:0000259" key="3">
    <source>
        <dbReference type="Pfam" id="PF16034"/>
    </source>
</evidence>
<evidence type="ECO:0000256" key="2">
    <source>
        <dbReference type="SAM" id="MobiDB-lite"/>
    </source>
</evidence>
<evidence type="ECO:0000313" key="5">
    <source>
        <dbReference type="RefSeq" id="XP_049305488.1"/>
    </source>
</evidence>
<feature type="compositionally biased region" description="Polar residues" evidence="2">
    <location>
        <begin position="986"/>
        <end position="995"/>
    </location>
</feature>
<dbReference type="RefSeq" id="XP_049305490.1">
    <property type="nucleotide sequence ID" value="XM_049449533.1"/>
</dbReference>
<feature type="compositionally biased region" description="Low complexity" evidence="2">
    <location>
        <begin position="196"/>
        <end position="215"/>
    </location>
</feature>
<protein>
    <submittedName>
        <fullName evidence="5 6">Leucine-rich repeat-containing protein DDB_G0290503</fullName>
    </submittedName>
</protein>
<proteinExistence type="predicted"/>
<feature type="compositionally biased region" description="Basic and acidic residues" evidence="2">
    <location>
        <begin position="463"/>
        <end position="480"/>
    </location>
</feature>
<dbReference type="Pfam" id="PF16034">
    <property type="entry name" value="JAKMIP_CC3"/>
    <property type="match status" value="1"/>
</dbReference>
<feature type="region of interest" description="Disordered" evidence="2">
    <location>
        <begin position="657"/>
        <end position="708"/>
    </location>
</feature>
<feature type="compositionally biased region" description="Low complexity" evidence="2">
    <location>
        <begin position="419"/>
        <end position="452"/>
    </location>
</feature>
<evidence type="ECO:0000313" key="6">
    <source>
        <dbReference type="RefSeq" id="XP_049305489.1"/>
    </source>
</evidence>
<feature type="compositionally biased region" description="Polar residues" evidence="2">
    <location>
        <begin position="1005"/>
        <end position="1035"/>
    </location>
</feature>
<feature type="compositionally biased region" description="Polar residues" evidence="2">
    <location>
        <begin position="453"/>
        <end position="462"/>
    </location>
</feature>
<dbReference type="RefSeq" id="XP_049305488.1">
    <property type="nucleotide sequence ID" value="XM_049449531.1"/>
</dbReference>
<accession>A0ABM3J8D2</accession>
<dbReference type="PANTHER" id="PTHR43941:SF1">
    <property type="entry name" value="STRUCTURAL MAINTENANCE OF CHROMOSOMES PROTEIN 2"/>
    <property type="match status" value="1"/>
</dbReference>
<feature type="compositionally biased region" description="Polar residues" evidence="2">
    <location>
        <begin position="859"/>
        <end position="870"/>
    </location>
</feature>
<name>A0ABM3J8D2_BACDO</name>
<feature type="region of interest" description="Disordered" evidence="2">
    <location>
        <begin position="852"/>
        <end position="884"/>
    </location>
</feature>
<feature type="compositionally biased region" description="Basic and acidic residues" evidence="2">
    <location>
        <begin position="666"/>
        <end position="684"/>
    </location>
</feature>
<dbReference type="SUPFAM" id="SSF57997">
    <property type="entry name" value="Tropomyosin"/>
    <property type="match status" value="1"/>
</dbReference>
<feature type="region of interest" description="Disordered" evidence="2">
    <location>
        <begin position="168"/>
        <end position="221"/>
    </location>
</feature>
<feature type="region of interest" description="Disordered" evidence="2">
    <location>
        <begin position="1101"/>
        <end position="1124"/>
    </location>
</feature>
<dbReference type="PANTHER" id="PTHR43941">
    <property type="entry name" value="STRUCTURAL MAINTENANCE OF CHROMOSOMES PROTEIN 2"/>
    <property type="match status" value="1"/>
</dbReference>
<feature type="compositionally biased region" description="Low complexity" evidence="2">
    <location>
        <begin position="816"/>
        <end position="832"/>
    </location>
</feature>
<feature type="domain" description="Janus kinase and microtubule-interacting protein C-terminal" evidence="3">
    <location>
        <begin position="717"/>
        <end position="809"/>
    </location>
</feature>
<keyword evidence="4" id="KW-1185">Reference proteome</keyword>